<dbReference type="EMBL" id="MU007118">
    <property type="protein sequence ID" value="KAF2419606.1"/>
    <property type="molecule type" value="Genomic_DNA"/>
</dbReference>
<organism evidence="2 3">
    <name type="scientific">Tothia fuscella</name>
    <dbReference type="NCBI Taxonomy" id="1048955"/>
    <lineage>
        <taxon>Eukaryota</taxon>
        <taxon>Fungi</taxon>
        <taxon>Dikarya</taxon>
        <taxon>Ascomycota</taxon>
        <taxon>Pezizomycotina</taxon>
        <taxon>Dothideomycetes</taxon>
        <taxon>Pleosporomycetidae</taxon>
        <taxon>Venturiales</taxon>
        <taxon>Cylindrosympodiaceae</taxon>
        <taxon>Tothia</taxon>
    </lineage>
</organism>
<dbReference type="Proteomes" id="UP000800235">
    <property type="component" value="Unassembled WGS sequence"/>
</dbReference>
<proteinExistence type="predicted"/>
<dbReference type="OrthoDB" id="5413827at2759"/>
<dbReference type="AlphaFoldDB" id="A0A9P4NFI5"/>
<comment type="caution">
    <text evidence="2">The sequence shown here is derived from an EMBL/GenBank/DDBJ whole genome shotgun (WGS) entry which is preliminary data.</text>
</comment>
<dbReference type="InterPro" id="IPR056632">
    <property type="entry name" value="DUF7730"/>
</dbReference>
<dbReference type="PANTHER" id="PTHR38790:SF4">
    <property type="entry name" value="2EXR DOMAIN-CONTAINING PROTEIN"/>
    <property type="match status" value="1"/>
</dbReference>
<sequence length="387" mass="44152">MANQRKDAAGNPPDAKKRRILLNVNKASATLKAITIRNDQESPFLQFPKEVRDLVYKFALSDHIVHIDLEKATEPAQGVAKRRAPGLRHSICCSKTTQEQAYHGFVDATAESDALNVDHHADCANFAFHSNVDGYVDRLPMALLRTCRRIYFETSLLPYDNTFSFQEGHALDLFLSSIYPVQQRLIKSVRLEVRLGFNCTYNGASVITAKKLSYLNQLHVDIRMHNFSVPDLSLISQVPSHAFAGYQRMEYSHNLRRCPLLHVSVTITDQSHPLTHDPQWNLTFKQQAAQEFEALLMEPWNENKAKAIWAAEMLRDRERDLRWTRMILRVRKGEIKYQGIGVSEKSALKLEKDIPILEAKIAKYKSIVEVYEAKNGALPHDSEDLEG</sequence>
<dbReference type="PANTHER" id="PTHR38790">
    <property type="entry name" value="2EXR DOMAIN-CONTAINING PROTEIN-RELATED"/>
    <property type="match status" value="1"/>
</dbReference>
<evidence type="ECO:0000313" key="2">
    <source>
        <dbReference type="EMBL" id="KAF2419606.1"/>
    </source>
</evidence>
<gene>
    <name evidence="2" type="ORF">EJ08DRAFT_683588</name>
</gene>
<reference evidence="2" key="1">
    <citation type="journal article" date="2020" name="Stud. Mycol.">
        <title>101 Dothideomycetes genomes: a test case for predicting lifestyles and emergence of pathogens.</title>
        <authorList>
            <person name="Haridas S."/>
            <person name="Albert R."/>
            <person name="Binder M."/>
            <person name="Bloem J."/>
            <person name="Labutti K."/>
            <person name="Salamov A."/>
            <person name="Andreopoulos B."/>
            <person name="Baker S."/>
            <person name="Barry K."/>
            <person name="Bills G."/>
            <person name="Bluhm B."/>
            <person name="Cannon C."/>
            <person name="Castanera R."/>
            <person name="Culley D."/>
            <person name="Daum C."/>
            <person name="Ezra D."/>
            <person name="Gonzalez J."/>
            <person name="Henrissat B."/>
            <person name="Kuo A."/>
            <person name="Liang C."/>
            <person name="Lipzen A."/>
            <person name="Lutzoni F."/>
            <person name="Magnuson J."/>
            <person name="Mondo S."/>
            <person name="Nolan M."/>
            <person name="Ohm R."/>
            <person name="Pangilinan J."/>
            <person name="Park H.-J."/>
            <person name="Ramirez L."/>
            <person name="Alfaro M."/>
            <person name="Sun H."/>
            <person name="Tritt A."/>
            <person name="Yoshinaga Y."/>
            <person name="Zwiers L.-H."/>
            <person name="Turgeon B."/>
            <person name="Goodwin S."/>
            <person name="Spatafora J."/>
            <person name="Crous P."/>
            <person name="Grigoriev I."/>
        </authorList>
    </citation>
    <scope>NUCLEOTIDE SEQUENCE</scope>
    <source>
        <strain evidence="2">CBS 130266</strain>
    </source>
</reference>
<accession>A0A9P4NFI5</accession>
<evidence type="ECO:0000259" key="1">
    <source>
        <dbReference type="Pfam" id="PF24864"/>
    </source>
</evidence>
<dbReference type="Pfam" id="PF24864">
    <property type="entry name" value="DUF7730"/>
    <property type="match status" value="1"/>
</dbReference>
<evidence type="ECO:0000313" key="3">
    <source>
        <dbReference type="Proteomes" id="UP000800235"/>
    </source>
</evidence>
<keyword evidence="3" id="KW-1185">Reference proteome</keyword>
<feature type="domain" description="DUF7730" evidence="1">
    <location>
        <begin position="38"/>
        <end position="196"/>
    </location>
</feature>
<protein>
    <recommendedName>
        <fullName evidence="1">DUF7730 domain-containing protein</fullName>
    </recommendedName>
</protein>
<name>A0A9P4NFI5_9PEZI</name>